<keyword evidence="7" id="KW-1185">Reference proteome</keyword>
<accession>A0AAW1U2S5</accession>
<dbReference type="AlphaFoldDB" id="A0AAW1U2S5"/>
<dbReference type="SMART" id="SM00198">
    <property type="entry name" value="SCP"/>
    <property type="match status" value="1"/>
</dbReference>
<dbReference type="InterPro" id="IPR014044">
    <property type="entry name" value="CAP_dom"/>
</dbReference>
<evidence type="ECO:0000259" key="5">
    <source>
        <dbReference type="SMART" id="SM00198"/>
    </source>
</evidence>
<feature type="transmembrane region" description="Helical" evidence="3">
    <location>
        <begin position="340"/>
        <end position="359"/>
    </location>
</feature>
<dbReference type="InterPro" id="IPR035940">
    <property type="entry name" value="CAP_sf"/>
</dbReference>
<dbReference type="EMBL" id="JARQZJ010000032">
    <property type="protein sequence ID" value="KAK9874592.1"/>
    <property type="molecule type" value="Genomic_DNA"/>
</dbReference>
<comment type="subcellular location">
    <subcellularLocation>
        <location evidence="1">Secreted</location>
    </subcellularLocation>
</comment>
<keyword evidence="4" id="KW-0732">Signal</keyword>
<keyword evidence="3" id="KW-1133">Transmembrane helix</keyword>
<name>A0AAW1U2S5_9CUCU</name>
<evidence type="ECO:0000313" key="6">
    <source>
        <dbReference type="EMBL" id="KAK9874592.1"/>
    </source>
</evidence>
<gene>
    <name evidence="6" type="ORF">WA026_005426</name>
</gene>
<dbReference type="Pfam" id="PF00188">
    <property type="entry name" value="CAP"/>
    <property type="match status" value="1"/>
</dbReference>
<sequence length="360" mass="40648">MRSVFNSDVLIFVYLKFVLTLQVSTKPSFYPYCSTKTLCKRVCSCEIAPSCNLLPMDENFRQSILKFHNQIRDMQTQRSPSPSGLAVLHYDSELEEVSTCWTVKCRNEYSECFVTTKYTETTQSVTQLVLEKGQTPNIFMWLQAMEDWVDMVASDALRIIEKLPTGVESEHLNNYAQLMTDRVLSIGCSWSINDASNVLNLVCTYGPRGPLQGEPIFKIGNPCSSCPHGYSCDQIDSFSLLCKFVGHRVVISVNQSDDSWKFSTNSGPLTTEFLSNQTPKLQRAEKQQTQPIDDLTESIEDIYADLALPETSLSAEETAPPETRAEEQDPWDYMSSANEISYLSCILITTFVQFIIIVVV</sequence>
<feature type="chain" id="PRO_5043934785" description="SCP domain-containing protein" evidence="4">
    <location>
        <begin position="21"/>
        <end position="360"/>
    </location>
</feature>
<evidence type="ECO:0000256" key="2">
    <source>
        <dbReference type="ARBA" id="ARBA00022525"/>
    </source>
</evidence>
<evidence type="ECO:0000313" key="7">
    <source>
        <dbReference type="Proteomes" id="UP001431783"/>
    </source>
</evidence>
<evidence type="ECO:0000256" key="3">
    <source>
        <dbReference type="SAM" id="Phobius"/>
    </source>
</evidence>
<reference evidence="6 7" key="1">
    <citation type="submission" date="2023-03" db="EMBL/GenBank/DDBJ databases">
        <title>Genome insight into feeding habits of ladybird beetles.</title>
        <authorList>
            <person name="Li H.-S."/>
            <person name="Huang Y.-H."/>
            <person name="Pang H."/>
        </authorList>
    </citation>
    <scope>NUCLEOTIDE SEQUENCE [LARGE SCALE GENOMIC DNA]</scope>
    <source>
        <strain evidence="6">SYSU_2023b</strain>
        <tissue evidence="6">Whole body</tissue>
    </source>
</reference>
<proteinExistence type="predicted"/>
<keyword evidence="2" id="KW-0964">Secreted</keyword>
<dbReference type="GO" id="GO:0005576">
    <property type="term" value="C:extracellular region"/>
    <property type="evidence" value="ECO:0007669"/>
    <property type="project" value="UniProtKB-SubCell"/>
</dbReference>
<organism evidence="6 7">
    <name type="scientific">Henosepilachna vigintioctopunctata</name>
    <dbReference type="NCBI Taxonomy" id="420089"/>
    <lineage>
        <taxon>Eukaryota</taxon>
        <taxon>Metazoa</taxon>
        <taxon>Ecdysozoa</taxon>
        <taxon>Arthropoda</taxon>
        <taxon>Hexapoda</taxon>
        <taxon>Insecta</taxon>
        <taxon>Pterygota</taxon>
        <taxon>Neoptera</taxon>
        <taxon>Endopterygota</taxon>
        <taxon>Coleoptera</taxon>
        <taxon>Polyphaga</taxon>
        <taxon>Cucujiformia</taxon>
        <taxon>Coccinelloidea</taxon>
        <taxon>Coccinellidae</taxon>
        <taxon>Epilachninae</taxon>
        <taxon>Epilachnini</taxon>
        <taxon>Henosepilachna</taxon>
    </lineage>
</organism>
<keyword evidence="3" id="KW-0812">Transmembrane</keyword>
<keyword evidence="3" id="KW-0472">Membrane</keyword>
<comment type="caution">
    <text evidence="6">The sequence shown here is derived from an EMBL/GenBank/DDBJ whole genome shotgun (WGS) entry which is preliminary data.</text>
</comment>
<dbReference type="SUPFAM" id="SSF55797">
    <property type="entry name" value="PR-1-like"/>
    <property type="match status" value="1"/>
</dbReference>
<dbReference type="Proteomes" id="UP001431783">
    <property type="component" value="Unassembled WGS sequence"/>
</dbReference>
<protein>
    <recommendedName>
        <fullName evidence="5">SCP domain-containing protein</fullName>
    </recommendedName>
</protein>
<evidence type="ECO:0000256" key="1">
    <source>
        <dbReference type="ARBA" id="ARBA00004613"/>
    </source>
</evidence>
<evidence type="ECO:0000256" key="4">
    <source>
        <dbReference type="SAM" id="SignalP"/>
    </source>
</evidence>
<feature type="domain" description="SCP" evidence="5">
    <location>
        <begin position="59"/>
        <end position="213"/>
    </location>
</feature>
<dbReference type="Gene3D" id="3.40.33.10">
    <property type="entry name" value="CAP"/>
    <property type="match status" value="1"/>
</dbReference>
<feature type="signal peptide" evidence="4">
    <location>
        <begin position="1"/>
        <end position="20"/>
    </location>
</feature>